<comment type="caution">
    <text evidence="2">The sequence shown here is derived from an EMBL/GenBank/DDBJ whole genome shotgun (WGS) entry which is preliminary data.</text>
</comment>
<feature type="transmembrane region" description="Helical" evidence="1">
    <location>
        <begin position="180"/>
        <end position="201"/>
    </location>
</feature>
<sequence>MADNPVVQTVQFLTNAAGYVCGFVALPVISYYHYSAKFVCGDIFSNEPSGNRLSHAFLWPLRILLILLGPCVFGLEIFLSILPGMIMESVAVQALSGILFAILIIIGIAWYKREDGRFKFLPDFELPIYLESCTDSALDFGAFFCFCFAVLGVVRWKALHRFYHDQTKSFRSRLPYEVPNTLFQFLLIPCWLLIFLCHWRWSYYRGEIKKAADENEEREIAMQQALYCLLDLPFYLLGFLSLLFFLEVFQVYRGL</sequence>
<feature type="transmembrane region" description="Helical" evidence="1">
    <location>
        <begin position="140"/>
        <end position="159"/>
    </location>
</feature>
<keyword evidence="1" id="KW-0812">Transmembrane</keyword>
<reference evidence="2" key="1">
    <citation type="submission" date="2022-08" db="EMBL/GenBank/DDBJ databases">
        <title>Novel sulfate-reducing endosymbionts in the free-living metamonad Anaeramoeba.</title>
        <authorList>
            <person name="Jerlstrom-Hultqvist J."/>
            <person name="Cepicka I."/>
            <person name="Gallot-Lavallee L."/>
            <person name="Salas-Leiva D."/>
            <person name="Curtis B.A."/>
            <person name="Zahonova K."/>
            <person name="Pipaliya S."/>
            <person name="Dacks J."/>
            <person name="Roger A.J."/>
        </authorList>
    </citation>
    <scope>NUCLEOTIDE SEQUENCE</scope>
    <source>
        <strain evidence="2">Schooner1</strain>
    </source>
</reference>
<feature type="transmembrane region" description="Helical" evidence="1">
    <location>
        <begin position="232"/>
        <end position="252"/>
    </location>
</feature>
<dbReference type="Proteomes" id="UP001150062">
    <property type="component" value="Unassembled WGS sequence"/>
</dbReference>
<name>A0ABQ8XDW6_9EUKA</name>
<proteinExistence type="predicted"/>
<evidence type="ECO:0000256" key="1">
    <source>
        <dbReference type="SAM" id="Phobius"/>
    </source>
</evidence>
<keyword evidence="1" id="KW-0472">Membrane</keyword>
<evidence type="ECO:0000313" key="2">
    <source>
        <dbReference type="EMBL" id="KAJ6230843.1"/>
    </source>
</evidence>
<evidence type="ECO:0000313" key="3">
    <source>
        <dbReference type="Proteomes" id="UP001150062"/>
    </source>
</evidence>
<dbReference type="EMBL" id="JAOAOG010000308">
    <property type="protein sequence ID" value="KAJ6230843.1"/>
    <property type="molecule type" value="Genomic_DNA"/>
</dbReference>
<gene>
    <name evidence="2" type="ORF">M0813_06411</name>
</gene>
<feature type="transmembrane region" description="Helical" evidence="1">
    <location>
        <begin position="57"/>
        <end position="78"/>
    </location>
</feature>
<organism evidence="2 3">
    <name type="scientific">Anaeramoeba flamelloides</name>
    <dbReference type="NCBI Taxonomy" id="1746091"/>
    <lineage>
        <taxon>Eukaryota</taxon>
        <taxon>Metamonada</taxon>
        <taxon>Anaeramoebidae</taxon>
        <taxon>Anaeramoeba</taxon>
    </lineage>
</organism>
<feature type="transmembrane region" description="Helical" evidence="1">
    <location>
        <begin position="90"/>
        <end position="111"/>
    </location>
</feature>
<keyword evidence="3" id="KW-1185">Reference proteome</keyword>
<feature type="transmembrane region" description="Helical" evidence="1">
    <location>
        <begin position="12"/>
        <end position="34"/>
    </location>
</feature>
<keyword evidence="1" id="KW-1133">Transmembrane helix</keyword>
<protein>
    <submittedName>
        <fullName evidence="2">Uncharacterized protein</fullName>
    </submittedName>
</protein>
<accession>A0ABQ8XDW6</accession>